<sequence length="72" mass="8753">MVCLIDGYYLLLRFEQRLYVQLWGKKYLLKRAVDNHMMTIPWHSRMSFALNYKEAPDKICNKYLQILDRPIS</sequence>
<reference evidence="1" key="1">
    <citation type="submission" date="2014-05" db="EMBL/GenBank/DDBJ databases">
        <authorList>
            <person name="Chronopoulou M."/>
        </authorList>
    </citation>
    <scope>NUCLEOTIDE SEQUENCE</scope>
    <source>
        <tissue evidence="1">Whole organism</tissue>
    </source>
</reference>
<name>A0A0K2T588_LEPSM</name>
<protein>
    <submittedName>
        <fullName evidence="1">Uncharacterized protein</fullName>
    </submittedName>
</protein>
<accession>A0A0K2T588</accession>
<proteinExistence type="predicted"/>
<dbReference type="EMBL" id="HACA01003589">
    <property type="protein sequence ID" value="CDW20950.1"/>
    <property type="molecule type" value="Transcribed_RNA"/>
</dbReference>
<organism evidence="1">
    <name type="scientific">Lepeophtheirus salmonis</name>
    <name type="common">Salmon louse</name>
    <name type="synonym">Caligus salmonis</name>
    <dbReference type="NCBI Taxonomy" id="72036"/>
    <lineage>
        <taxon>Eukaryota</taxon>
        <taxon>Metazoa</taxon>
        <taxon>Ecdysozoa</taxon>
        <taxon>Arthropoda</taxon>
        <taxon>Crustacea</taxon>
        <taxon>Multicrustacea</taxon>
        <taxon>Hexanauplia</taxon>
        <taxon>Copepoda</taxon>
        <taxon>Siphonostomatoida</taxon>
        <taxon>Caligidae</taxon>
        <taxon>Lepeophtheirus</taxon>
    </lineage>
</organism>
<dbReference type="AlphaFoldDB" id="A0A0K2T588"/>
<evidence type="ECO:0000313" key="1">
    <source>
        <dbReference type="EMBL" id="CDW20950.1"/>
    </source>
</evidence>